<dbReference type="OrthoDB" id="4840120at2759"/>
<organism evidence="2 3">
    <name type="scientific">Colletotrichum sublineola</name>
    <name type="common">Sorghum anthracnose fungus</name>
    <dbReference type="NCBI Taxonomy" id="1173701"/>
    <lineage>
        <taxon>Eukaryota</taxon>
        <taxon>Fungi</taxon>
        <taxon>Dikarya</taxon>
        <taxon>Ascomycota</taxon>
        <taxon>Pezizomycotina</taxon>
        <taxon>Sordariomycetes</taxon>
        <taxon>Hypocreomycetidae</taxon>
        <taxon>Glomerellales</taxon>
        <taxon>Glomerellaceae</taxon>
        <taxon>Colletotrichum</taxon>
        <taxon>Colletotrichum graminicola species complex</taxon>
    </lineage>
</organism>
<evidence type="ECO:0000313" key="2">
    <source>
        <dbReference type="EMBL" id="KDN66313.1"/>
    </source>
</evidence>
<protein>
    <submittedName>
        <fullName evidence="2">Uncharacterized protein</fullName>
    </submittedName>
</protein>
<sequence>MSAHMSLDVDKDMSWEPESPDEEGNGNASDLGWFIKDCVLANNKWLEDQSFIWNGTLRFDTSHPDASIDPDSAEREAQHGHMELEYPGPMPDGRGVSVAAYTRTYLNGDKYGVINTAFNALDQEHAFTVYFVVGPPEQEDAGAAPRAFDVEAVRLYLQRTGFFDARHRDQSLGPLRRRHPRFFHNQRPIFLVDDPTAEGRDRVLPVKFVVGAADRDVTVADLRMWFCLTGFFDQETRNREIAAELECVGERHAQRGVDDTGVQEYLASLDPGNAFR</sequence>
<keyword evidence="3" id="KW-1185">Reference proteome</keyword>
<dbReference type="EMBL" id="JMSE01000947">
    <property type="protein sequence ID" value="KDN66313.1"/>
    <property type="molecule type" value="Genomic_DNA"/>
</dbReference>
<accession>A0A066XAW4</accession>
<dbReference type="Proteomes" id="UP000027238">
    <property type="component" value="Unassembled WGS sequence"/>
</dbReference>
<proteinExistence type="predicted"/>
<comment type="caution">
    <text evidence="2">The sequence shown here is derived from an EMBL/GenBank/DDBJ whole genome shotgun (WGS) entry which is preliminary data.</text>
</comment>
<reference evidence="3" key="1">
    <citation type="journal article" date="2014" name="Genome Announc.">
        <title>Draft genome sequence of Colletotrichum sublineola, a destructive pathogen of cultivated sorghum.</title>
        <authorList>
            <person name="Baroncelli R."/>
            <person name="Sanz-Martin J.M."/>
            <person name="Rech G.E."/>
            <person name="Sukno S.A."/>
            <person name="Thon M.R."/>
        </authorList>
    </citation>
    <scope>NUCLEOTIDE SEQUENCE [LARGE SCALE GENOMIC DNA]</scope>
    <source>
        <strain evidence="3">TX430BB</strain>
    </source>
</reference>
<name>A0A066XAW4_COLSU</name>
<dbReference type="AlphaFoldDB" id="A0A066XAW4"/>
<feature type="region of interest" description="Disordered" evidence="1">
    <location>
        <begin position="1"/>
        <end position="27"/>
    </location>
</feature>
<dbReference type="HOGENOM" id="CLU_1030638_0_0_1"/>
<dbReference type="eggNOG" id="ENOG502TG5Q">
    <property type="taxonomic scope" value="Eukaryota"/>
</dbReference>
<gene>
    <name evidence="2" type="ORF">CSUB01_08851</name>
</gene>
<dbReference type="OMA" id="GHMELEY"/>
<evidence type="ECO:0000313" key="3">
    <source>
        <dbReference type="Proteomes" id="UP000027238"/>
    </source>
</evidence>
<evidence type="ECO:0000256" key="1">
    <source>
        <dbReference type="SAM" id="MobiDB-lite"/>
    </source>
</evidence>